<reference evidence="5" key="1">
    <citation type="submission" date="2019-09" db="EMBL/GenBank/DDBJ databases">
        <title>Characterisation of the sponge microbiome using genome-centric metagenomics.</title>
        <authorList>
            <person name="Engelberts J.P."/>
            <person name="Robbins S.J."/>
            <person name="De Goeij J.M."/>
            <person name="Aranda M."/>
            <person name="Bell S.C."/>
            <person name="Webster N.S."/>
        </authorList>
    </citation>
    <scope>NUCLEOTIDE SEQUENCE</scope>
    <source>
        <strain evidence="5">SB0664_bin_27</strain>
    </source>
</reference>
<sequence length="311" mass="34305">MRRVLFLFLDGVGLGRDDPEINPLAAATLPTFETLFDGRPLTASTGQFSHGDAHLIPTDAHLGVPGRPQSATGQTAILTGVNAPARLGEHYGPRPDQRVRDILDEAGIFARLHAAGHATAYVNAYPQGYFDAVKRGKRLLSAVPYAAKSGGLRLRTWREMVAQQALSANFTGKGWRTQLGYPDVPLYSPQEAGAQFWRLAQPVRFAFFEHWQTDFLGHYRDLRGAVKNFQQIDGFLAGLLDIMDWQETLLIVASDHGNVEDCTIRKHTENQALTVLVGGRAAAYAQRVHRLDNFADIVADFMDEKDMVGGH</sequence>
<dbReference type="EMBL" id="VXRG01000108">
    <property type="protein sequence ID" value="MXY94365.1"/>
    <property type="molecule type" value="Genomic_DNA"/>
</dbReference>
<dbReference type="SUPFAM" id="SSF53649">
    <property type="entry name" value="Alkaline phosphatase-like"/>
    <property type="match status" value="1"/>
</dbReference>
<keyword evidence="2" id="KW-0479">Metal-binding</keyword>
<proteinExistence type="inferred from homology"/>
<protein>
    <submittedName>
        <fullName evidence="5">Peptidase</fullName>
    </submittedName>
</protein>
<dbReference type="GO" id="GO:0009117">
    <property type="term" value="P:nucleotide metabolic process"/>
    <property type="evidence" value="ECO:0007669"/>
    <property type="project" value="InterPro"/>
</dbReference>
<evidence type="ECO:0000256" key="3">
    <source>
        <dbReference type="ARBA" id="ARBA00023211"/>
    </source>
</evidence>
<evidence type="ECO:0000259" key="4">
    <source>
        <dbReference type="Pfam" id="PF01676"/>
    </source>
</evidence>
<dbReference type="GO" id="GO:0008973">
    <property type="term" value="F:phosphopentomutase activity"/>
    <property type="evidence" value="ECO:0007669"/>
    <property type="project" value="InterPro"/>
</dbReference>
<dbReference type="GO" id="GO:0005829">
    <property type="term" value="C:cytosol"/>
    <property type="evidence" value="ECO:0007669"/>
    <property type="project" value="TreeGrafter"/>
</dbReference>
<feature type="domain" description="Metalloenzyme" evidence="4">
    <location>
        <begin position="205"/>
        <end position="303"/>
    </location>
</feature>
<dbReference type="PANTHER" id="PTHR21110">
    <property type="entry name" value="PHOSPHOPENTOMUTASE"/>
    <property type="match status" value="1"/>
</dbReference>
<evidence type="ECO:0000256" key="2">
    <source>
        <dbReference type="ARBA" id="ARBA00022723"/>
    </source>
</evidence>
<accession>A0A6B0YW58</accession>
<dbReference type="AlphaFoldDB" id="A0A6B0YW58"/>
<keyword evidence="3" id="KW-0464">Manganese</keyword>
<dbReference type="GO" id="GO:0000287">
    <property type="term" value="F:magnesium ion binding"/>
    <property type="evidence" value="ECO:0007669"/>
    <property type="project" value="InterPro"/>
</dbReference>
<dbReference type="Pfam" id="PF01676">
    <property type="entry name" value="Metalloenzyme"/>
    <property type="match status" value="1"/>
</dbReference>
<dbReference type="InterPro" id="IPR006124">
    <property type="entry name" value="Metalloenzyme"/>
</dbReference>
<evidence type="ECO:0000313" key="5">
    <source>
        <dbReference type="EMBL" id="MXY94365.1"/>
    </source>
</evidence>
<organism evidence="5">
    <name type="scientific">Caldilineaceae bacterium SB0664_bin_27</name>
    <dbReference type="NCBI Taxonomy" id="2605260"/>
    <lineage>
        <taxon>Bacteria</taxon>
        <taxon>Bacillati</taxon>
        <taxon>Chloroflexota</taxon>
        <taxon>Caldilineae</taxon>
        <taxon>Caldilineales</taxon>
        <taxon>Caldilineaceae</taxon>
    </lineage>
</organism>
<dbReference type="PANTHER" id="PTHR21110:SF0">
    <property type="entry name" value="PHOSPHOPENTOMUTASE"/>
    <property type="match status" value="1"/>
</dbReference>
<dbReference type="InterPro" id="IPR017850">
    <property type="entry name" value="Alkaline_phosphatase_core_sf"/>
</dbReference>
<name>A0A6B0YW58_9CHLR</name>
<evidence type="ECO:0000256" key="1">
    <source>
        <dbReference type="ARBA" id="ARBA00010373"/>
    </source>
</evidence>
<comment type="similarity">
    <text evidence="1">Belongs to the phosphopentomutase family.</text>
</comment>
<gene>
    <name evidence="5" type="ORF">F4Y42_13070</name>
</gene>
<dbReference type="InterPro" id="IPR010045">
    <property type="entry name" value="DeoB"/>
</dbReference>
<dbReference type="GO" id="GO:0043094">
    <property type="term" value="P:metabolic compound salvage"/>
    <property type="evidence" value="ECO:0007669"/>
    <property type="project" value="InterPro"/>
</dbReference>
<comment type="caution">
    <text evidence="5">The sequence shown here is derived from an EMBL/GenBank/DDBJ whole genome shotgun (WGS) entry which is preliminary data.</text>
</comment>
<dbReference type="Gene3D" id="3.40.720.10">
    <property type="entry name" value="Alkaline Phosphatase, subunit A"/>
    <property type="match status" value="1"/>
</dbReference>